<dbReference type="PANTHER" id="PTHR48100:SF62">
    <property type="entry name" value="GLUCOSYL-3-PHOSPHOGLYCERATE PHOSPHATASE"/>
    <property type="match status" value="1"/>
</dbReference>
<gene>
    <name evidence="1" type="ORF">GCM10009755_09980</name>
</gene>
<dbReference type="InterPro" id="IPR029033">
    <property type="entry name" value="His_PPase_superfam"/>
</dbReference>
<evidence type="ECO:0000313" key="1">
    <source>
        <dbReference type="EMBL" id="GAA2003022.1"/>
    </source>
</evidence>
<sequence length="206" mass="22121">MVKQIVLWRHGQTDYNREGRFQGQFDVPLNAHGLAQAKATAPVVAAFGIDSIHSSDLTRAFQTATALAEYTGLPVEKNPLLRELSVGDWEGKTREDIGRIWPDQLEAWNTGQDVRPPNGESRAESTARVVAAIHEIVANAGEDESVAIVAHGAVLRGAAEALLGLGADHTGYLGVMMNCGYGVLTPRRGTWVLRQWSAGEDPGAVA</sequence>
<dbReference type="Gene3D" id="3.40.50.1240">
    <property type="entry name" value="Phosphoglycerate mutase-like"/>
    <property type="match status" value="1"/>
</dbReference>
<dbReference type="EMBL" id="BAAANO010000008">
    <property type="protein sequence ID" value="GAA2003022.1"/>
    <property type="molecule type" value="Genomic_DNA"/>
</dbReference>
<dbReference type="PIRSF" id="PIRSF000709">
    <property type="entry name" value="6PFK_2-Ptase"/>
    <property type="match status" value="1"/>
</dbReference>
<dbReference type="Proteomes" id="UP001500755">
    <property type="component" value="Unassembled WGS sequence"/>
</dbReference>
<dbReference type="InterPro" id="IPR050275">
    <property type="entry name" value="PGM_Phosphatase"/>
</dbReference>
<keyword evidence="2" id="KW-1185">Reference proteome</keyword>
<dbReference type="PROSITE" id="PS00175">
    <property type="entry name" value="PG_MUTASE"/>
    <property type="match status" value="1"/>
</dbReference>
<protein>
    <submittedName>
        <fullName evidence="1">Histidine phosphatase family protein</fullName>
    </submittedName>
</protein>
<dbReference type="CDD" id="cd07067">
    <property type="entry name" value="HP_PGM_like"/>
    <property type="match status" value="1"/>
</dbReference>
<dbReference type="SUPFAM" id="SSF53254">
    <property type="entry name" value="Phosphoglycerate mutase-like"/>
    <property type="match status" value="1"/>
</dbReference>
<accession>A0ABN2TA37</accession>
<dbReference type="InterPro" id="IPR013078">
    <property type="entry name" value="His_Pase_superF_clade-1"/>
</dbReference>
<dbReference type="SMART" id="SM00855">
    <property type="entry name" value="PGAM"/>
    <property type="match status" value="1"/>
</dbReference>
<name>A0ABN2TA37_9MICO</name>
<comment type="caution">
    <text evidence="1">The sequence shown here is derived from an EMBL/GenBank/DDBJ whole genome shotgun (WGS) entry which is preliminary data.</text>
</comment>
<dbReference type="Pfam" id="PF00300">
    <property type="entry name" value="His_Phos_1"/>
    <property type="match status" value="1"/>
</dbReference>
<dbReference type="RefSeq" id="WP_344307528.1">
    <property type="nucleotide sequence ID" value="NZ_BAAANO010000008.1"/>
</dbReference>
<evidence type="ECO:0000313" key="2">
    <source>
        <dbReference type="Proteomes" id="UP001500755"/>
    </source>
</evidence>
<organism evidence="1 2">
    <name type="scientific">Brevibacterium samyangense</name>
    <dbReference type="NCBI Taxonomy" id="366888"/>
    <lineage>
        <taxon>Bacteria</taxon>
        <taxon>Bacillati</taxon>
        <taxon>Actinomycetota</taxon>
        <taxon>Actinomycetes</taxon>
        <taxon>Micrococcales</taxon>
        <taxon>Brevibacteriaceae</taxon>
        <taxon>Brevibacterium</taxon>
    </lineage>
</organism>
<proteinExistence type="predicted"/>
<reference evidence="1 2" key="1">
    <citation type="journal article" date="2019" name="Int. J. Syst. Evol. Microbiol.">
        <title>The Global Catalogue of Microorganisms (GCM) 10K type strain sequencing project: providing services to taxonomists for standard genome sequencing and annotation.</title>
        <authorList>
            <consortium name="The Broad Institute Genomics Platform"/>
            <consortium name="The Broad Institute Genome Sequencing Center for Infectious Disease"/>
            <person name="Wu L."/>
            <person name="Ma J."/>
        </authorList>
    </citation>
    <scope>NUCLEOTIDE SEQUENCE [LARGE SCALE GENOMIC DNA]</scope>
    <source>
        <strain evidence="1 2">JCM 14546</strain>
    </source>
</reference>
<dbReference type="PANTHER" id="PTHR48100">
    <property type="entry name" value="BROAD-SPECIFICITY PHOSPHATASE YOR283W-RELATED"/>
    <property type="match status" value="1"/>
</dbReference>
<dbReference type="InterPro" id="IPR001345">
    <property type="entry name" value="PG/BPGM_mutase_AS"/>
</dbReference>